<feature type="transmembrane region" description="Helical" evidence="2">
    <location>
        <begin position="222"/>
        <end position="248"/>
    </location>
</feature>
<dbReference type="InterPro" id="IPR040411">
    <property type="entry name" value="At5g23160-like"/>
</dbReference>
<organism evidence="3 4">
    <name type="scientific">Hevea brasiliensis</name>
    <name type="common">Para rubber tree</name>
    <name type="synonym">Siphonia brasiliensis</name>
    <dbReference type="NCBI Taxonomy" id="3981"/>
    <lineage>
        <taxon>Eukaryota</taxon>
        <taxon>Viridiplantae</taxon>
        <taxon>Streptophyta</taxon>
        <taxon>Embryophyta</taxon>
        <taxon>Tracheophyta</taxon>
        <taxon>Spermatophyta</taxon>
        <taxon>Magnoliopsida</taxon>
        <taxon>eudicotyledons</taxon>
        <taxon>Gunneridae</taxon>
        <taxon>Pentapetalae</taxon>
        <taxon>rosids</taxon>
        <taxon>fabids</taxon>
        <taxon>Malpighiales</taxon>
        <taxon>Euphorbiaceae</taxon>
        <taxon>Crotonoideae</taxon>
        <taxon>Micrandreae</taxon>
        <taxon>Hevea</taxon>
    </lineage>
</organism>
<dbReference type="PANTHER" id="PTHR34379">
    <property type="entry name" value="OS07G0553800 PROTEIN"/>
    <property type="match status" value="1"/>
</dbReference>
<dbReference type="EMBL" id="JAAGAX010000002">
    <property type="protein sequence ID" value="KAF2322628.1"/>
    <property type="molecule type" value="Genomic_DNA"/>
</dbReference>
<keyword evidence="2" id="KW-0812">Transmembrane</keyword>
<protein>
    <submittedName>
        <fullName evidence="3">Uncharacterized protein</fullName>
    </submittedName>
</protein>
<feature type="region of interest" description="Disordered" evidence="1">
    <location>
        <begin position="76"/>
        <end position="138"/>
    </location>
</feature>
<evidence type="ECO:0000313" key="3">
    <source>
        <dbReference type="EMBL" id="KAF2322628.1"/>
    </source>
</evidence>
<reference evidence="3 4" key="1">
    <citation type="journal article" date="2020" name="Mol. Plant">
        <title>The Chromosome-Based Rubber Tree Genome Provides New Insights into Spurge Genome Evolution and Rubber Biosynthesis.</title>
        <authorList>
            <person name="Liu J."/>
            <person name="Shi C."/>
            <person name="Shi C.C."/>
            <person name="Li W."/>
            <person name="Zhang Q.J."/>
            <person name="Zhang Y."/>
            <person name="Li K."/>
            <person name="Lu H.F."/>
            <person name="Shi C."/>
            <person name="Zhu S.T."/>
            <person name="Xiao Z.Y."/>
            <person name="Nan H."/>
            <person name="Yue Y."/>
            <person name="Zhu X.G."/>
            <person name="Wu Y."/>
            <person name="Hong X.N."/>
            <person name="Fan G.Y."/>
            <person name="Tong Y."/>
            <person name="Zhang D."/>
            <person name="Mao C.L."/>
            <person name="Liu Y.L."/>
            <person name="Hao S.J."/>
            <person name="Liu W.Q."/>
            <person name="Lv M.Q."/>
            <person name="Zhang H.B."/>
            <person name="Liu Y."/>
            <person name="Hu-Tang G.R."/>
            <person name="Wang J.P."/>
            <person name="Wang J.H."/>
            <person name="Sun Y.H."/>
            <person name="Ni S.B."/>
            <person name="Chen W.B."/>
            <person name="Zhang X.C."/>
            <person name="Jiao Y.N."/>
            <person name="Eichler E.E."/>
            <person name="Li G.H."/>
            <person name="Liu X."/>
            <person name="Gao L.Z."/>
        </authorList>
    </citation>
    <scope>NUCLEOTIDE SEQUENCE [LARGE SCALE GENOMIC DNA]</scope>
    <source>
        <strain evidence="4">cv. GT1</strain>
        <tissue evidence="3">Leaf</tissue>
    </source>
</reference>
<proteinExistence type="predicted"/>
<accession>A0A6A6NDC5</accession>
<keyword evidence="4" id="KW-1185">Reference proteome</keyword>
<evidence type="ECO:0000313" key="4">
    <source>
        <dbReference type="Proteomes" id="UP000467840"/>
    </source>
</evidence>
<dbReference type="PANTHER" id="PTHR34379:SF3">
    <property type="entry name" value="PROTEIN, PUTATIVE-RELATED"/>
    <property type="match status" value="1"/>
</dbReference>
<comment type="caution">
    <text evidence="3">The sequence shown here is derived from an EMBL/GenBank/DDBJ whole genome shotgun (WGS) entry which is preliminary data.</text>
</comment>
<feature type="compositionally biased region" description="Basic residues" evidence="1">
    <location>
        <begin position="76"/>
        <end position="87"/>
    </location>
</feature>
<dbReference type="Proteomes" id="UP000467840">
    <property type="component" value="Chromosome 11"/>
</dbReference>
<evidence type="ECO:0000256" key="1">
    <source>
        <dbReference type="SAM" id="MobiDB-lite"/>
    </source>
</evidence>
<feature type="compositionally biased region" description="Basic and acidic residues" evidence="1">
    <location>
        <begin position="120"/>
        <end position="131"/>
    </location>
</feature>
<keyword evidence="2" id="KW-0472">Membrane</keyword>
<keyword evidence="2" id="KW-1133">Transmembrane helix</keyword>
<evidence type="ECO:0000256" key="2">
    <source>
        <dbReference type="SAM" id="Phobius"/>
    </source>
</evidence>
<dbReference type="AlphaFoldDB" id="A0A6A6NDC5"/>
<name>A0A6A6NDC5_HEVBR</name>
<gene>
    <name evidence="3" type="ORF">GH714_025354</name>
</gene>
<sequence>MDEKQQPKPKAKTTLYLGCFGFSGKLHVSKKKTVKIVQTVHKHNWFSRSTTFLLKQSGIKTLHVDYSTISEKLQTRKTKLRNSKPKLKPSDEIPSKRKNPAAQNKIPAAPEVDTASDQATEDRPQETKHGSEQNIILEDGKLLDPVMDSSKQLSFSRKIDSARVSSSQPISPELRSHGTAVLRSTSLPAPNLPGKSRVSAKRVRKENGAIDKKFDPVIGMSIVMVTLITMLLLGRFCAILCTCAWLYFFPRLTAEVKPSLNGTVKNGLVSSEPDFNSEEYKKRVVLEGFLDRNHRSPS</sequence>